<dbReference type="InterPro" id="IPR058533">
    <property type="entry name" value="Cation_efflux_TM"/>
</dbReference>
<dbReference type="RefSeq" id="WP_075512800.1">
    <property type="nucleotide sequence ID" value="NZ_CP089224.1"/>
</dbReference>
<dbReference type="Gene3D" id="3.30.70.1350">
    <property type="entry name" value="Cation efflux protein, cytoplasmic domain"/>
    <property type="match status" value="1"/>
</dbReference>
<dbReference type="GO" id="GO:0015341">
    <property type="term" value="F:zinc efflux antiporter activity"/>
    <property type="evidence" value="ECO:0007669"/>
    <property type="project" value="TreeGrafter"/>
</dbReference>
<evidence type="ECO:0000256" key="6">
    <source>
        <dbReference type="ARBA" id="ARBA00023136"/>
    </source>
</evidence>
<dbReference type="GO" id="GO:0015086">
    <property type="term" value="F:cadmium ion transmembrane transporter activity"/>
    <property type="evidence" value="ECO:0007669"/>
    <property type="project" value="TreeGrafter"/>
</dbReference>
<evidence type="ECO:0000256" key="7">
    <source>
        <dbReference type="SAM" id="Phobius"/>
    </source>
</evidence>
<dbReference type="InterPro" id="IPR027469">
    <property type="entry name" value="Cation_efflux_TMD_sf"/>
</dbReference>
<keyword evidence="5 7" id="KW-1133">Transmembrane helix</keyword>
<dbReference type="PANTHER" id="PTHR43840:SF15">
    <property type="entry name" value="MITOCHONDRIAL METAL TRANSPORTER 1-RELATED"/>
    <property type="match status" value="1"/>
</dbReference>
<keyword evidence="3" id="KW-0813">Transport</keyword>
<feature type="transmembrane region" description="Helical" evidence="7">
    <location>
        <begin position="63"/>
        <end position="80"/>
    </location>
</feature>
<evidence type="ECO:0000256" key="3">
    <source>
        <dbReference type="ARBA" id="ARBA00022448"/>
    </source>
</evidence>
<dbReference type="Pfam" id="PF01545">
    <property type="entry name" value="Cation_efflux"/>
    <property type="match status" value="1"/>
</dbReference>
<dbReference type="InterPro" id="IPR002524">
    <property type="entry name" value="Cation_efflux"/>
</dbReference>
<gene>
    <name evidence="9" type="ORF">A4G28_02950</name>
</gene>
<accession>A0A163WEB8</accession>
<dbReference type="InterPro" id="IPR050291">
    <property type="entry name" value="CDF_Transporter"/>
</dbReference>
<evidence type="ECO:0000259" key="8">
    <source>
        <dbReference type="Pfam" id="PF01545"/>
    </source>
</evidence>
<proteinExistence type="inferred from homology"/>
<dbReference type="GO" id="GO:0015093">
    <property type="term" value="F:ferrous iron transmembrane transporter activity"/>
    <property type="evidence" value="ECO:0007669"/>
    <property type="project" value="TreeGrafter"/>
</dbReference>
<dbReference type="AlphaFoldDB" id="A0A163WEB8"/>
<protein>
    <submittedName>
        <fullName evidence="9">Cation transporter</fullName>
    </submittedName>
</protein>
<keyword evidence="6 7" id="KW-0472">Membrane</keyword>
<dbReference type="GO" id="GO:0006882">
    <property type="term" value="P:intracellular zinc ion homeostasis"/>
    <property type="evidence" value="ECO:0007669"/>
    <property type="project" value="TreeGrafter"/>
</dbReference>
<feature type="transmembrane region" description="Helical" evidence="7">
    <location>
        <begin position="134"/>
        <end position="154"/>
    </location>
</feature>
<organism evidence="9 10">
    <name type="scientific">Mycobacterium ostraviense</name>
    <dbReference type="NCBI Taxonomy" id="2738409"/>
    <lineage>
        <taxon>Bacteria</taxon>
        <taxon>Bacillati</taxon>
        <taxon>Actinomycetota</taxon>
        <taxon>Actinomycetes</taxon>
        <taxon>Mycobacteriales</taxon>
        <taxon>Mycobacteriaceae</taxon>
        <taxon>Mycobacterium</taxon>
    </lineage>
</organism>
<evidence type="ECO:0000256" key="1">
    <source>
        <dbReference type="ARBA" id="ARBA00004141"/>
    </source>
</evidence>
<comment type="subcellular location">
    <subcellularLocation>
        <location evidence="1">Membrane</location>
        <topology evidence="1">Multi-pass membrane protein</topology>
    </subcellularLocation>
</comment>
<feature type="domain" description="Cation efflux protein transmembrane" evidence="8">
    <location>
        <begin position="35"/>
        <end position="220"/>
    </location>
</feature>
<dbReference type="InterPro" id="IPR036837">
    <property type="entry name" value="Cation_efflux_CTD_sf"/>
</dbReference>
<feature type="transmembrane region" description="Helical" evidence="7">
    <location>
        <begin position="32"/>
        <end position="57"/>
    </location>
</feature>
<keyword evidence="10" id="KW-1185">Reference proteome</keyword>
<dbReference type="SUPFAM" id="SSF161111">
    <property type="entry name" value="Cation efflux protein transmembrane domain-like"/>
    <property type="match status" value="1"/>
</dbReference>
<dbReference type="FunFam" id="1.20.1510.10:FF:000006">
    <property type="entry name" value="Divalent cation efflux transporter"/>
    <property type="match status" value="1"/>
</dbReference>
<dbReference type="Gene3D" id="1.20.1510.10">
    <property type="entry name" value="Cation efflux protein transmembrane domain"/>
    <property type="match status" value="1"/>
</dbReference>
<keyword evidence="4 7" id="KW-0812">Transmembrane</keyword>
<comment type="similarity">
    <text evidence="2">Belongs to the cation diffusion facilitator (CDF) transporter (TC 2.A.4) family.</text>
</comment>
<dbReference type="EMBL" id="LWCI01000152">
    <property type="protein sequence ID" value="KZS58261.1"/>
    <property type="molecule type" value="Genomic_DNA"/>
</dbReference>
<dbReference type="GO" id="GO:0005886">
    <property type="term" value="C:plasma membrane"/>
    <property type="evidence" value="ECO:0007669"/>
    <property type="project" value="TreeGrafter"/>
</dbReference>
<dbReference type="NCBIfam" id="TIGR01297">
    <property type="entry name" value="CDF"/>
    <property type="match status" value="1"/>
</dbReference>
<comment type="caution">
    <text evidence="9">The sequence shown here is derived from an EMBL/GenBank/DDBJ whole genome shotgun (WGS) entry which is preliminary data.</text>
</comment>
<evidence type="ECO:0000313" key="10">
    <source>
        <dbReference type="Proteomes" id="UP000077342"/>
    </source>
</evidence>
<evidence type="ECO:0000256" key="4">
    <source>
        <dbReference type="ARBA" id="ARBA00022692"/>
    </source>
</evidence>
<evidence type="ECO:0000313" key="9">
    <source>
        <dbReference type="EMBL" id="KZS58261.1"/>
    </source>
</evidence>
<feature type="transmembrane region" description="Helical" evidence="7">
    <location>
        <begin position="101"/>
        <end position="122"/>
    </location>
</feature>
<evidence type="ECO:0000256" key="2">
    <source>
        <dbReference type="ARBA" id="ARBA00008114"/>
    </source>
</evidence>
<dbReference type="SUPFAM" id="SSF160240">
    <property type="entry name" value="Cation efflux protein cytoplasmic domain-like"/>
    <property type="match status" value="1"/>
</dbReference>
<dbReference type="Proteomes" id="UP000077342">
    <property type="component" value="Unassembled WGS sequence"/>
</dbReference>
<name>A0A163WEB8_9MYCO</name>
<dbReference type="PANTHER" id="PTHR43840">
    <property type="entry name" value="MITOCHONDRIAL METAL TRANSPORTER 1-RELATED"/>
    <property type="match status" value="1"/>
</dbReference>
<evidence type="ECO:0000256" key="5">
    <source>
        <dbReference type="ARBA" id="ARBA00022989"/>
    </source>
</evidence>
<reference evidence="10" key="1">
    <citation type="submission" date="2016-04" db="EMBL/GenBank/DDBJ databases">
        <authorList>
            <person name="Strapagiel D."/>
            <person name="Borowka P."/>
            <person name="Marciniak B."/>
            <person name="Bakula Z."/>
            <person name="Van Ingen J."/>
            <person name="Safianowska A."/>
            <person name="Dziadek J."/>
            <person name="Jagielski T."/>
        </authorList>
    </citation>
    <scope>NUCLEOTIDE SEQUENCE [LARGE SCALE GENOMIC DNA]</scope>
    <source>
        <strain evidence="10">1010001458</strain>
    </source>
</reference>
<sequence>MHVINGLRDPAASFPLAHTFDDRAERRRANRAVALSAAGLALTGLIELAIAMVSGSVALLGDALHNLSDVSTSLVVFVGFRSSRKAASQRYPYGLERAEDLAGIGVALVIWASAAVAGVESVAKLLRHGATQHVGWGIAAAAVGIAGNQLVARYKLVVGRRIQSSTMIADAKHSWLDALSSAGALLGLCGVAAGWGWADGVAGIVVAGFICHVGWEVTSDIGNRLLDGVDPAVIATAEAVAAATPGVSHAHARARWTGRTLRVEVEGWVDPATSVAEADATGRLVAERLSAKLPEMRSFVWAARGAQLI</sequence>